<dbReference type="Pfam" id="PF00206">
    <property type="entry name" value="Lyase_1"/>
    <property type="match status" value="1"/>
</dbReference>
<dbReference type="PRINTS" id="PR00149">
    <property type="entry name" value="FUMRATELYASE"/>
</dbReference>
<dbReference type="Pfam" id="PF14698">
    <property type="entry name" value="ASL_C2"/>
    <property type="match status" value="1"/>
</dbReference>
<comment type="similarity">
    <text evidence="6">Belongs to the lyase 1 family. Argininosuccinate lyase subfamily.</text>
</comment>
<dbReference type="EC" id="4.3.2.1" evidence="2 6"/>
<feature type="domain" description="Argininosuccinate lyase C-terminal" evidence="8">
    <location>
        <begin position="363"/>
        <end position="430"/>
    </location>
</feature>
<evidence type="ECO:0000256" key="2">
    <source>
        <dbReference type="ARBA" id="ARBA00012338"/>
    </source>
</evidence>
<keyword evidence="3 6" id="KW-0055">Arginine biosynthesis</keyword>
<organism evidence="9 10">
    <name type="scientific">Candidatus Nanopelagicus abundans</name>
    <dbReference type="NCBI Taxonomy" id="1884916"/>
    <lineage>
        <taxon>Bacteria</taxon>
        <taxon>Bacillati</taxon>
        <taxon>Actinomycetota</taxon>
        <taxon>Actinomycetes</taxon>
        <taxon>Candidatus Nanopelagicales</taxon>
        <taxon>Candidatus Nanopelagicaceae</taxon>
        <taxon>Candidatus Nanopelagicus</taxon>
    </lineage>
</organism>
<dbReference type="UniPathway" id="UPA00068">
    <property type="reaction ID" value="UER00114"/>
</dbReference>
<dbReference type="PROSITE" id="PS00163">
    <property type="entry name" value="FUMARATE_LYASES"/>
    <property type="match status" value="1"/>
</dbReference>
<dbReference type="Gene3D" id="1.10.275.10">
    <property type="entry name" value="Fumarase/aspartase (N-terminal domain)"/>
    <property type="match status" value="1"/>
</dbReference>
<dbReference type="KEGG" id="nab:B1sIIB91_03165"/>
<dbReference type="PANTHER" id="PTHR43814:SF1">
    <property type="entry name" value="ARGININOSUCCINATE LYASE"/>
    <property type="match status" value="1"/>
</dbReference>
<evidence type="ECO:0000259" key="7">
    <source>
        <dbReference type="Pfam" id="PF00206"/>
    </source>
</evidence>
<evidence type="ECO:0000313" key="10">
    <source>
        <dbReference type="Proteomes" id="UP000217210"/>
    </source>
</evidence>
<evidence type="ECO:0000313" key="9">
    <source>
        <dbReference type="EMBL" id="ASY23908.1"/>
    </source>
</evidence>
<dbReference type="EMBL" id="CP016779">
    <property type="protein sequence ID" value="ASY23908.1"/>
    <property type="molecule type" value="Genomic_DNA"/>
</dbReference>
<evidence type="ECO:0000256" key="3">
    <source>
        <dbReference type="ARBA" id="ARBA00022571"/>
    </source>
</evidence>
<sequence length="475" mass="51666">MTLWGGRFESSPAQAMAALSRSVGFDWRLAPYEIEVNLVHLSNLIEQSIVTKDDGAKIKAALMELASDIGSGKFKYTPEDEDVHSAIERGLIEKCGPVGGAIRAGRSRNDLVVTDFKLYLVDHLLEVASEVSNLVKAFNAQSEKHLDVIAPGFTHTQHAQPITFAQELSKHSHALLRDIDRVFDWLDRNNLSPFGAGALAGSSIQKDPEKSGVALGFNGAMANSIDAVSDRDFAAEALFIIAMLGVHLSRIGEEFILWSSTEFNWVAIDDAYATGSSIMPQKKNADVAELARGKSGRFIGNLTSLLVVLKAMPFAYNRDLQEDKEPVFDSVDQLLILLPALTGMVATAKFNKAQISKTASSGFSLATEIADFLAKKQIPFSIAHEVAGECVKFCEKSGIELHEITDDQLLKIHPALTKDLRALLNLEGAISSRTSAMATSKKSVSQAVTQLNKEITKVDAEISKHQKRLSGMIRS</sequence>
<dbReference type="Proteomes" id="UP000217210">
    <property type="component" value="Chromosome"/>
</dbReference>
<dbReference type="FunFam" id="1.10.40.30:FF:000001">
    <property type="entry name" value="Argininosuccinate lyase"/>
    <property type="match status" value="1"/>
</dbReference>
<comment type="pathway">
    <text evidence="1 6">Amino-acid biosynthesis; L-arginine biosynthesis; L-arginine from L-ornithine and carbamoyl phosphate: step 3/3.</text>
</comment>
<dbReference type="NCBIfam" id="TIGR00838">
    <property type="entry name" value="argH"/>
    <property type="match status" value="1"/>
</dbReference>
<protein>
    <recommendedName>
        <fullName evidence="2 6">Argininosuccinate lyase</fullName>
        <shortName evidence="6">ASAL</shortName>
        <ecNumber evidence="2 6">4.3.2.1</ecNumber>
    </recommendedName>
    <alternativeName>
        <fullName evidence="6">Arginosuccinase</fullName>
    </alternativeName>
</protein>
<dbReference type="SUPFAM" id="SSF48557">
    <property type="entry name" value="L-aspartase-like"/>
    <property type="match status" value="1"/>
</dbReference>
<gene>
    <name evidence="6" type="primary">argH</name>
    <name evidence="9" type="ORF">B1sIIB91_03165</name>
</gene>
<dbReference type="HAMAP" id="MF_00006">
    <property type="entry name" value="Arg_succ_lyase"/>
    <property type="match status" value="1"/>
</dbReference>
<evidence type="ECO:0000256" key="5">
    <source>
        <dbReference type="ARBA" id="ARBA00023239"/>
    </source>
</evidence>
<dbReference type="InterPro" id="IPR009049">
    <property type="entry name" value="Argininosuccinate_lyase"/>
</dbReference>
<name>A0A249L484_9ACTN</name>
<dbReference type="InterPro" id="IPR022761">
    <property type="entry name" value="Fumarate_lyase_N"/>
</dbReference>
<keyword evidence="5 6" id="KW-0456">Lyase</keyword>
<dbReference type="InterPro" id="IPR008948">
    <property type="entry name" value="L-Aspartase-like"/>
</dbReference>
<dbReference type="Gene3D" id="1.10.40.30">
    <property type="entry name" value="Fumarase/aspartase (C-terminal domain)"/>
    <property type="match status" value="1"/>
</dbReference>
<dbReference type="InterPro" id="IPR024083">
    <property type="entry name" value="Fumarase/histidase_N"/>
</dbReference>
<keyword evidence="4 6" id="KW-0028">Amino-acid biosynthesis</keyword>
<evidence type="ECO:0000256" key="4">
    <source>
        <dbReference type="ARBA" id="ARBA00022605"/>
    </source>
</evidence>
<dbReference type="RefSeq" id="WP_095688182.1">
    <property type="nucleotide sequence ID" value="NZ_CP016779.1"/>
</dbReference>
<dbReference type="PANTHER" id="PTHR43814">
    <property type="entry name" value="ARGININOSUCCINATE LYASE"/>
    <property type="match status" value="1"/>
</dbReference>
<dbReference type="InterPro" id="IPR020557">
    <property type="entry name" value="Fumarate_lyase_CS"/>
</dbReference>
<dbReference type="Gene3D" id="1.20.200.10">
    <property type="entry name" value="Fumarase/aspartase (Central domain)"/>
    <property type="match status" value="1"/>
</dbReference>
<feature type="domain" description="Fumarate lyase N-terminal" evidence="7">
    <location>
        <begin position="6"/>
        <end position="300"/>
    </location>
</feature>
<comment type="catalytic activity">
    <reaction evidence="6">
        <text>2-(N(omega)-L-arginino)succinate = fumarate + L-arginine</text>
        <dbReference type="Rhea" id="RHEA:24020"/>
        <dbReference type="ChEBI" id="CHEBI:29806"/>
        <dbReference type="ChEBI" id="CHEBI:32682"/>
        <dbReference type="ChEBI" id="CHEBI:57472"/>
        <dbReference type="EC" id="4.3.2.1"/>
    </reaction>
</comment>
<comment type="subcellular location">
    <subcellularLocation>
        <location evidence="6">Cytoplasm</location>
    </subcellularLocation>
</comment>
<reference evidence="9 10" key="1">
    <citation type="submission" date="2016-07" db="EMBL/GenBank/DDBJ databases">
        <title>High microdiversification within the ubiquitous acI lineage of Actinobacteria.</title>
        <authorList>
            <person name="Neuenschwander S.M."/>
            <person name="Salcher M."/>
            <person name="Ghai R."/>
            <person name="Pernthaler J."/>
        </authorList>
    </citation>
    <scope>NUCLEOTIDE SEQUENCE [LARGE SCALE GENOMIC DNA]</scope>
    <source>
        <strain evidence="9">MMS-IIB-91</strain>
    </source>
</reference>
<proteinExistence type="inferred from homology"/>
<dbReference type="AlphaFoldDB" id="A0A249L484"/>
<dbReference type="OrthoDB" id="9769623at2"/>
<dbReference type="GO" id="GO:0004056">
    <property type="term" value="F:argininosuccinate lyase activity"/>
    <property type="evidence" value="ECO:0007669"/>
    <property type="project" value="UniProtKB-UniRule"/>
</dbReference>
<dbReference type="InterPro" id="IPR000362">
    <property type="entry name" value="Fumarate_lyase_fam"/>
</dbReference>
<dbReference type="CDD" id="cd01359">
    <property type="entry name" value="Argininosuccinate_lyase"/>
    <property type="match status" value="1"/>
</dbReference>
<dbReference type="GO" id="GO:0005829">
    <property type="term" value="C:cytosol"/>
    <property type="evidence" value="ECO:0007669"/>
    <property type="project" value="TreeGrafter"/>
</dbReference>
<evidence type="ECO:0000256" key="1">
    <source>
        <dbReference type="ARBA" id="ARBA00004941"/>
    </source>
</evidence>
<dbReference type="GO" id="GO:0042450">
    <property type="term" value="P:L-arginine biosynthetic process via ornithine"/>
    <property type="evidence" value="ECO:0007669"/>
    <property type="project" value="UniProtKB-UniRule"/>
</dbReference>
<dbReference type="InterPro" id="IPR029419">
    <property type="entry name" value="Arg_succ_lyase_C"/>
</dbReference>
<evidence type="ECO:0000259" key="8">
    <source>
        <dbReference type="Pfam" id="PF14698"/>
    </source>
</evidence>
<keyword evidence="10" id="KW-1185">Reference proteome</keyword>
<accession>A0A249L484</accession>
<dbReference type="PRINTS" id="PR00145">
    <property type="entry name" value="ARGSUCLYASE"/>
</dbReference>
<dbReference type="FunFam" id="1.20.200.10:FF:000015">
    <property type="entry name" value="argininosuccinate lyase isoform X2"/>
    <property type="match status" value="1"/>
</dbReference>
<keyword evidence="6" id="KW-0963">Cytoplasm</keyword>
<evidence type="ECO:0000256" key="6">
    <source>
        <dbReference type="HAMAP-Rule" id="MF_00006"/>
    </source>
</evidence>